<dbReference type="AlphaFoldDB" id="A0A0K0DR65"/>
<name>A0A0K0DR65_ANGCA</name>
<dbReference type="Proteomes" id="UP000035642">
    <property type="component" value="Unassembled WGS sequence"/>
</dbReference>
<keyword evidence="2" id="KW-1185">Reference proteome</keyword>
<accession>A0A0K0DR65</accession>
<feature type="chain" id="PRO_5005327091" evidence="1">
    <location>
        <begin position="22"/>
        <end position="129"/>
    </location>
</feature>
<dbReference type="WBParaSite" id="ACAC_0001425401-mRNA-1">
    <property type="protein sequence ID" value="ACAC_0001425401-mRNA-1"/>
    <property type="gene ID" value="ACAC_0001425401"/>
</dbReference>
<evidence type="ECO:0000313" key="2">
    <source>
        <dbReference type="Proteomes" id="UP000035642"/>
    </source>
</evidence>
<reference evidence="2" key="1">
    <citation type="submission" date="2012-09" db="EMBL/GenBank/DDBJ databases">
        <authorList>
            <person name="Martin A.A."/>
        </authorList>
    </citation>
    <scope>NUCLEOTIDE SEQUENCE</scope>
</reference>
<evidence type="ECO:0000256" key="1">
    <source>
        <dbReference type="SAM" id="SignalP"/>
    </source>
</evidence>
<reference evidence="3" key="2">
    <citation type="submission" date="2017-02" db="UniProtKB">
        <authorList>
            <consortium name="WormBaseParasite"/>
        </authorList>
    </citation>
    <scope>IDENTIFICATION</scope>
</reference>
<keyword evidence="1" id="KW-0732">Signal</keyword>
<proteinExistence type="predicted"/>
<sequence length="129" mass="14751">LNKHQIHCLLTTHIFLQSARSTYSDCFDDVIECAYRDPSSLIFCLNVYEHATPSMVHYSARCLSYEKFYVPDDTIKKIGANGMCKFADVQLCECDVCRTQTTTTVSTTTVLYNNGFLTLVRNSTFFLQF</sequence>
<feature type="signal peptide" evidence="1">
    <location>
        <begin position="1"/>
        <end position="21"/>
    </location>
</feature>
<organism evidence="2 3">
    <name type="scientific">Angiostrongylus cantonensis</name>
    <name type="common">Rat lungworm</name>
    <dbReference type="NCBI Taxonomy" id="6313"/>
    <lineage>
        <taxon>Eukaryota</taxon>
        <taxon>Metazoa</taxon>
        <taxon>Ecdysozoa</taxon>
        <taxon>Nematoda</taxon>
        <taxon>Chromadorea</taxon>
        <taxon>Rhabditida</taxon>
        <taxon>Rhabditina</taxon>
        <taxon>Rhabditomorpha</taxon>
        <taxon>Strongyloidea</taxon>
        <taxon>Metastrongylidae</taxon>
        <taxon>Angiostrongylus</taxon>
    </lineage>
</organism>
<evidence type="ECO:0000313" key="3">
    <source>
        <dbReference type="WBParaSite" id="ACAC_0001425401-mRNA-1"/>
    </source>
</evidence>
<protein>
    <submittedName>
        <fullName evidence="3">Cys_knot domain-containing protein</fullName>
    </submittedName>
</protein>